<evidence type="ECO:0000256" key="8">
    <source>
        <dbReference type="ARBA" id="ARBA00032993"/>
    </source>
</evidence>
<keyword evidence="3" id="KW-0690">Ribosome biogenesis</keyword>
<dbReference type="AlphaFoldDB" id="A0A1V9XEY6"/>
<keyword evidence="7" id="KW-0687">Ribonucleoprotein</keyword>
<dbReference type="GO" id="GO:0006364">
    <property type="term" value="P:rRNA processing"/>
    <property type="evidence" value="ECO:0007669"/>
    <property type="project" value="UniProtKB-KW"/>
</dbReference>
<dbReference type="Gene3D" id="3.30.1370.10">
    <property type="entry name" value="K Homology domain, type 1"/>
    <property type="match status" value="1"/>
</dbReference>
<comment type="caution">
    <text evidence="11">The sequence shown here is derived from an EMBL/GenBank/DDBJ whole genome shotgun (WGS) entry which is preliminary data.</text>
</comment>
<protein>
    <recommendedName>
        <fullName evidence="8">KRR-R motif-containing protein 1</fullName>
    </recommendedName>
</protein>
<evidence type="ECO:0000256" key="3">
    <source>
        <dbReference type="ARBA" id="ARBA00022517"/>
    </source>
</evidence>
<organism evidence="11 12">
    <name type="scientific">Tropilaelaps mercedesae</name>
    <dbReference type="NCBI Taxonomy" id="418985"/>
    <lineage>
        <taxon>Eukaryota</taxon>
        <taxon>Metazoa</taxon>
        <taxon>Ecdysozoa</taxon>
        <taxon>Arthropoda</taxon>
        <taxon>Chelicerata</taxon>
        <taxon>Arachnida</taxon>
        <taxon>Acari</taxon>
        <taxon>Parasitiformes</taxon>
        <taxon>Mesostigmata</taxon>
        <taxon>Gamasina</taxon>
        <taxon>Dermanyssoidea</taxon>
        <taxon>Laelapidae</taxon>
        <taxon>Tropilaelaps</taxon>
    </lineage>
</organism>
<dbReference type="PANTHER" id="PTHR12581:SF0">
    <property type="entry name" value="KRR1 SMALL SUBUNIT PROCESSOME COMPONENT HOMOLOG"/>
    <property type="match status" value="1"/>
</dbReference>
<evidence type="ECO:0000256" key="9">
    <source>
        <dbReference type="SAM" id="MobiDB-lite"/>
    </source>
</evidence>
<gene>
    <name evidence="11" type="ORF">BIW11_03837</name>
</gene>
<keyword evidence="6" id="KW-0539">Nucleus</keyword>
<feature type="region of interest" description="Disordered" evidence="9">
    <location>
        <begin position="63"/>
        <end position="82"/>
    </location>
</feature>
<dbReference type="PANTHER" id="PTHR12581">
    <property type="entry name" value="HIV-1 REV BINDING PROTEIN 2, 3"/>
    <property type="match status" value="1"/>
</dbReference>
<keyword evidence="5" id="KW-0694">RNA-binding</keyword>
<dbReference type="GO" id="GO:0032040">
    <property type="term" value="C:small-subunit processome"/>
    <property type="evidence" value="ECO:0007669"/>
    <property type="project" value="TreeGrafter"/>
</dbReference>
<comment type="similarity">
    <text evidence="2">Belongs to the KRR1 family.</text>
</comment>
<dbReference type="InterPro" id="IPR041174">
    <property type="entry name" value="KRR1-like_KH1"/>
</dbReference>
<evidence type="ECO:0000256" key="7">
    <source>
        <dbReference type="ARBA" id="ARBA00023274"/>
    </source>
</evidence>
<dbReference type="InterPro" id="IPR024166">
    <property type="entry name" value="rRNA_assembly_KRR1"/>
</dbReference>
<proteinExistence type="inferred from homology"/>
<evidence type="ECO:0000256" key="5">
    <source>
        <dbReference type="ARBA" id="ARBA00022884"/>
    </source>
</evidence>
<comment type="subcellular location">
    <subcellularLocation>
        <location evidence="1">Nucleus</location>
        <location evidence="1">Nucleolus</location>
    </subcellularLocation>
</comment>
<feature type="domain" description="KRR1 small subunit processome component first KH" evidence="10">
    <location>
        <begin position="239"/>
        <end position="286"/>
    </location>
</feature>
<keyword evidence="12" id="KW-1185">Reference proteome</keyword>
<evidence type="ECO:0000256" key="6">
    <source>
        <dbReference type="ARBA" id="ARBA00023242"/>
    </source>
</evidence>
<accession>A0A1V9XEY6</accession>
<evidence type="ECO:0000256" key="2">
    <source>
        <dbReference type="ARBA" id="ARBA00009344"/>
    </source>
</evidence>
<dbReference type="Pfam" id="PF17903">
    <property type="entry name" value="KH_KRR1_1st"/>
    <property type="match status" value="1"/>
</dbReference>
<dbReference type="OrthoDB" id="441223at2759"/>
<dbReference type="GO" id="GO:0003723">
    <property type="term" value="F:RNA binding"/>
    <property type="evidence" value="ECO:0007669"/>
    <property type="project" value="UniProtKB-KW"/>
</dbReference>
<sequence>MDPHKRQTQTPIQLWSTEHPRGVQPLMMMCGVTERPNAPTNAVVAWWIGSVAHTRYSKKLTESGKARWRTPRSAESQGTIGGRGKAAELIGLNRQETGRWQHRETTKNYHSTGRASLTCGAAASSGEKAPPEAGRVADEVVSKSGSRTAATVVCWEREERCGQAFYSSNDSGGTIIVVLGYCMPPLGCLLNAVLEGGVRETGGCFEAVRLRQGKGDAVDLWTVLPCTKEDNPNGVICESSFAMLFPKYREKYLREVWPLVKKALGEYGIEADLDVIEGSMTVKTTR</sequence>
<evidence type="ECO:0000259" key="10">
    <source>
        <dbReference type="Pfam" id="PF17903"/>
    </source>
</evidence>
<dbReference type="Proteomes" id="UP000192247">
    <property type="component" value="Unassembled WGS sequence"/>
</dbReference>
<evidence type="ECO:0000313" key="11">
    <source>
        <dbReference type="EMBL" id="OQR72115.1"/>
    </source>
</evidence>
<keyword evidence="4" id="KW-0698">rRNA processing</keyword>
<evidence type="ECO:0000256" key="1">
    <source>
        <dbReference type="ARBA" id="ARBA00004604"/>
    </source>
</evidence>
<evidence type="ECO:0000313" key="12">
    <source>
        <dbReference type="Proteomes" id="UP000192247"/>
    </source>
</evidence>
<dbReference type="EMBL" id="MNPL01012472">
    <property type="protein sequence ID" value="OQR72115.1"/>
    <property type="molecule type" value="Genomic_DNA"/>
</dbReference>
<reference evidence="11 12" key="1">
    <citation type="journal article" date="2017" name="Gigascience">
        <title>Draft genome of the honey bee ectoparasitic mite, Tropilaelaps mercedesae, is shaped by the parasitic life history.</title>
        <authorList>
            <person name="Dong X."/>
            <person name="Armstrong S.D."/>
            <person name="Xia D."/>
            <person name="Makepeace B.L."/>
            <person name="Darby A.C."/>
            <person name="Kadowaki T."/>
        </authorList>
    </citation>
    <scope>NUCLEOTIDE SEQUENCE [LARGE SCALE GENOMIC DNA]</scope>
    <source>
        <strain evidence="11">Wuxi-XJTLU</strain>
    </source>
</reference>
<name>A0A1V9XEY6_9ACAR</name>
<dbReference type="InterPro" id="IPR036612">
    <property type="entry name" value="KH_dom_type_1_sf"/>
</dbReference>
<dbReference type="STRING" id="418985.A0A1V9XEY6"/>
<evidence type="ECO:0000256" key="4">
    <source>
        <dbReference type="ARBA" id="ARBA00022552"/>
    </source>
</evidence>
<dbReference type="InParanoid" id="A0A1V9XEY6"/>